<sequence length="286" mass="33020">MLSRLSVFRFICCLLTCLPLLIAIGMLVIIVGEEVFMWLKVESSAKDFEAVFAKARLDIELNPVAGPYGHWVYGVIPGNHTDWYKNDRVFLAEYKYDADENERRLREGVVKKAINDALQDKIRLAEDNDMKLIGDWMGNYDFKRCEDTVTVSCLPAFKNVHFEKMHEYMVAENHRLIACVAPTSYKRHLETLMCYLSDPVEFRKQNKRVVVERERKFGSGNLSDFPKIQLTCSQDLILLGLERSFQNDHLNQCYELQNANFTSAMPLQASLSHAPFHLHKNGLLCF</sequence>
<keyword evidence="1" id="KW-1133">Transmembrane helix</keyword>
<protein>
    <submittedName>
        <fullName evidence="3">PRKCSH_1 domain-containing protein</fullName>
    </submittedName>
</protein>
<keyword evidence="2" id="KW-1185">Reference proteome</keyword>
<dbReference type="AlphaFoldDB" id="A0A1I7Z8I4"/>
<keyword evidence="1" id="KW-0812">Transmembrane</keyword>
<feature type="transmembrane region" description="Helical" evidence="1">
    <location>
        <begin position="6"/>
        <end position="31"/>
    </location>
</feature>
<keyword evidence="1" id="KW-0472">Membrane</keyword>
<proteinExistence type="predicted"/>
<accession>A0A1I7Z8I4</accession>
<dbReference type="WBParaSite" id="L893_g23840.t2">
    <property type="protein sequence ID" value="L893_g23840.t2"/>
    <property type="gene ID" value="L893_g23840"/>
</dbReference>
<evidence type="ECO:0000313" key="2">
    <source>
        <dbReference type="Proteomes" id="UP000095287"/>
    </source>
</evidence>
<name>A0A1I7Z8I4_9BILA</name>
<dbReference type="Proteomes" id="UP000095287">
    <property type="component" value="Unplaced"/>
</dbReference>
<evidence type="ECO:0000313" key="3">
    <source>
        <dbReference type="WBParaSite" id="L893_g23840.t2"/>
    </source>
</evidence>
<organism evidence="2 3">
    <name type="scientific">Steinernema glaseri</name>
    <dbReference type="NCBI Taxonomy" id="37863"/>
    <lineage>
        <taxon>Eukaryota</taxon>
        <taxon>Metazoa</taxon>
        <taxon>Ecdysozoa</taxon>
        <taxon>Nematoda</taxon>
        <taxon>Chromadorea</taxon>
        <taxon>Rhabditida</taxon>
        <taxon>Tylenchina</taxon>
        <taxon>Panagrolaimomorpha</taxon>
        <taxon>Strongyloidoidea</taxon>
        <taxon>Steinernematidae</taxon>
        <taxon>Steinernema</taxon>
    </lineage>
</organism>
<evidence type="ECO:0000256" key="1">
    <source>
        <dbReference type="SAM" id="Phobius"/>
    </source>
</evidence>
<reference evidence="3" key="1">
    <citation type="submission" date="2016-11" db="UniProtKB">
        <authorList>
            <consortium name="WormBaseParasite"/>
        </authorList>
    </citation>
    <scope>IDENTIFICATION</scope>
</reference>